<comment type="caution">
    <text evidence="2">The sequence shown here is derived from an EMBL/GenBank/DDBJ whole genome shotgun (WGS) entry which is preliminary data.</text>
</comment>
<evidence type="ECO:0000313" key="3">
    <source>
        <dbReference type="Proteomes" id="UP000299102"/>
    </source>
</evidence>
<sequence length="186" mass="21253">MGCDGTSGFSEYKQQSGSSSGIDYSSLFMASMVPLRMRLNKPTSSLNNAVTHEDIWINLTPGSKIRFLEFCLHLAYDIKYWTTLKEENIAAKNNSDLQKLRKDEKKRIQIEFKEQLGLIIDKPVHGYGSSNDGNTARRFFENPDMTSSITGIDINILKRFKIILAVINSKTNKWDKFKSLLKLKTY</sequence>
<dbReference type="Proteomes" id="UP000299102">
    <property type="component" value="Unassembled WGS sequence"/>
</dbReference>
<keyword evidence="3" id="KW-1185">Reference proteome</keyword>
<reference evidence="2 3" key="1">
    <citation type="journal article" date="2019" name="Commun. Biol.">
        <title>The bagworm genome reveals a unique fibroin gene that provides high tensile strength.</title>
        <authorList>
            <person name="Kono N."/>
            <person name="Nakamura H."/>
            <person name="Ohtoshi R."/>
            <person name="Tomita M."/>
            <person name="Numata K."/>
            <person name="Arakawa K."/>
        </authorList>
    </citation>
    <scope>NUCLEOTIDE SEQUENCE [LARGE SCALE GENOMIC DNA]</scope>
</reference>
<feature type="region of interest" description="Disordered" evidence="1">
    <location>
        <begin position="1"/>
        <end position="20"/>
    </location>
</feature>
<accession>A0A4C1SR38</accession>
<name>A0A4C1SR38_EUMVA</name>
<dbReference type="EMBL" id="BGZK01003797">
    <property type="protein sequence ID" value="GBP04619.1"/>
    <property type="molecule type" value="Genomic_DNA"/>
</dbReference>
<evidence type="ECO:0000313" key="2">
    <source>
        <dbReference type="EMBL" id="GBP04619.1"/>
    </source>
</evidence>
<gene>
    <name evidence="2" type="ORF">EVAR_91331_1</name>
</gene>
<organism evidence="2 3">
    <name type="scientific">Eumeta variegata</name>
    <name type="common">Bagworm moth</name>
    <name type="synonym">Eumeta japonica</name>
    <dbReference type="NCBI Taxonomy" id="151549"/>
    <lineage>
        <taxon>Eukaryota</taxon>
        <taxon>Metazoa</taxon>
        <taxon>Ecdysozoa</taxon>
        <taxon>Arthropoda</taxon>
        <taxon>Hexapoda</taxon>
        <taxon>Insecta</taxon>
        <taxon>Pterygota</taxon>
        <taxon>Neoptera</taxon>
        <taxon>Endopterygota</taxon>
        <taxon>Lepidoptera</taxon>
        <taxon>Glossata</taxon>
        <taxon>Ditrysia</taxon>
        <taxon>Tineoidea</taxon>
        <taxon>Psychidae</taxon>
        <taxon>Oiketicinae</taxon>
        <taxon>Eumeta</taxon>
    </lineage>
</organism>
<proteinExistence type="predicted"/>
<dbReference type="AlphaFoldDB" id="A0A4C1SR38"/>
<dbReference type="OrthoDB" id="8193306at2759"/>
<protein>
    <submittedName>
        <fullName evidence="2">Uncharacterized protein</fullName>
    </submittedName>
</protein>
<evidence type="ECO:0000256" key="1">
    <source>
        <dbReference type="SAM" id="MobiDB-lite"/>
    </source>
</evidence>